<dbReference type="InterPro" id="IPR026374">
    <property type="entry name" value="Cyano_PEP"/>
</dbReference>
<protein>
    <submittedName>
        <fullName evidence="1">PEP-CTERM sorting domain-containing protein</fullName>
    </submittedName>
</protein>
<dbReference type="RefSeq" id="WP_185239150.1">
    <property type="nucleotide sequence ID" value="NZ_JACEGC010000023.1"/>
</dbReference>
<sequence length="297" mass="32914">MKSPTQSINIIIQAYLLSIPLQVFSWIVALPSHAFTITGLQNGGPGSTTKLSPDKKYTVSLTTLPVEHLDDPTEADLTLLRQTFPKWTFTNGDNAPGSVNILQYDAFALNTLGGSNFTALYDDGEAKARTDYSWVQIGRPDDWGSKDSKVFVDNLFSNFPFYSNYTPISLPNLMTPTSFYDDAIWLDSTNYPQQKIQNPTGGGKVLKGDLLFFDQPWCSYSCTDKDGKASLDLDLFLVSFTWNNMGESEAGGTVTIHDGLRWGVKIVPEPLTIFASSLAVGFGVLCQREYRKNSRKK</sequence>
<accession>A0A841UX56</accession>
<name>A0A841UX56_MICAE</name>
<evidence type="ECO:0000313" key="1">
    <source>
        <dbReference type="EMBL" id="MBC1195082.1"/>
    </source>
</evidence>
<dbReference type="Proteomes" id="UP000525432">
    <property type="component" value="Unassembled WGS sequence"/>
</dbReference>
<proteinExistence type="predicted"/>
<dbReference type="EMBL" id="JACEGC010000023">
    <property type="protein sequence ID" value="MBC1195082.1"/>
    <property type="molecule type" value="Genomic_DNA"/>
</dbReference>
<gene>
    <name evidence="1" type="ORF">H0901_07275</name>
</gene>
<comment type="caution">
    <text evidence="1">The sequence shown here is derived from an EMBL/GenBank/DDBJ whole genome shotgun (WGS) entry which is preliminary data.</text>
</comment>
<dbReference type="AlphaFoldDB" id="A0A841UX56"/>
<reference evidence="1 2" key="1">
    <citation type="submission" date="2020-07" db="EMBL/GenBank/DDBJ databases">
        <title>Genomes of two Microcystis aeruginosa (Cyanobacteria) strains from Florida (USA) with disparate toxicogenic potential.</title>
        <authorList>
            <person name="Lefler F.W."/>
            <person name="Barbosa M."/>
            <person name="Berthold D.E."/>
            <person name="Laughinghouse H.D. IV."/>
        </authorList>
    </citation>
    <scope>NUCLEOTIDE SEQUENCE [LARGE SCALE GENOMIC DNA]</scope>
    <source>
        <strain evidence="1 2">BLCCF158</strain>
    </source>
</reference>
<dbReference type="NCBIfam" id="TIGR04155">
    <property type="entry name" value="cyano_PEP"/>
    <property type="match status" value="1"/>
</dbReference>
<evidence type="ECO:0000313" key="2">
    <source>
        <dbReference type="Proteomes" id="UP000525432"/>
    </source>
</evidence>
<organism evidence="1 2">
    <name type="scientific">Microcystis aeruginosa BLCC-F158</name>
    <dbReference type="NCBI Taxonomy" id="2755316"/>
    <lineage>
        <taxon>Bacteria</taxon>
        <taxon>Bacillati</taxon>
        <taxon>Cyanobacteriota</taxon>
        <taxon>Cyanophyceae</taxon>
        <taxon>Oscillatoriophycideae</taxon>
        <taxon>Chroococcales</taxon>
        <taxon>Microcystaceae</taxon>
        <taxon>Microcystis</taxon>
    </lineage>
</organism>